<proteinExistence type="predicted"/>
<protein>
    <submittedName>
        <fullName evidence="1">Uncharacterized protein</fullName>
    </submittedName>
</protein>
<keyword evidence="2" id="KW-1185">Reference proteome</keyword>
<dbReference type="Proteomes" id="UP001278766">
    <property type="component" value="Unassembled WGS sequence"/>
</dbReference>
<name>A0AAE0HC80_9PEZI</name>
<accession>A0AAE0HC80</accession>
<dbReference type="RefSeq" id="XP_062657359.1">
    <property type="nucleotide sequence ID" value="XM_062806678.1"/>
</dbReference>
<evidence type="ECO:0000313" key="2">
    <source>
        <dbReference type="Proteomes" id="UP001278766"/>
    </source>
</evidence>
<organism evidence="1 2">
    <name type="scientific">Chaetomium fimeti</name>
    <dbReference type="NCBI Taxonomy" id="1854472"/>
    <lineage>
        <taxon>Eukaryota</taxon>
        <taxon>Fungi</taxon>
        <taxon>Dikarya</taxon>
        <taxon>Ascomycota</taxon>
        <taxon>Pezizomycotina</taxon>
        <taxon>Sordariomycetes</taxon>
        <taxon>Sordariomycetidae</taxon>
        <taxon>Sordariales</taxon>
        <taxon>Chaetomiaceae</taxon>
        <taxon>Chaetomium</taxon>
    </lineage>
</organism>
<evidence type="ECO:0000313" key="1">
    <source>
        <dbReference type="EMBL" id="KAK3293845.1"/>
    </source>
</evidence>
<gene>
    <name evidence="1" type="ORF">B0H64DRAFT_442948</name>
</gene>
<sequence length="106" mass="11908">MTSAAHRYLAQAMVKPHWLSARAFWYRRAAASDGATQFLSVDAESLSHLAAHRPAFNHAARVTKLAEQTRQEIKRASIPFAWIKLDGDVAAVRFRLDGRVFQNTNS</sequence>
<dbReference type="AlphaFoldDB" id="A0AAE0HC80"/>
<comment type="caution">
    <text evidence="1">The sequence shown here is derived from an EMBL/GenBank/DDBJ whole genome shotgun (WGS) entry which is preliminary data.</text>
</comment>
<reference evidence="1" key="2">
    <citation type="submission" date="2023-06" db="EMBL/GenBank/DDBJ databases">
        <authorList>
            <consortium name="Lawrence Berkeley National Laboratory"/>
            <person name="Haridas S."/>
            <person name="Hensen N."/>
            <person name="Bonometti L."/>
            <person name="Westerberg I."/>
            <person name="Brannstrom I.O."/>
            <person name="Guillou S."/>
            <person name="Cros-Aarteil S."/>
            <person name="Calhoun S."/>
            <person name="Kuo A."/>
            <person name="Mondo S."/>
            <person name="Pangilinan J."/>
            <person name="Riley R."/>
            <person name="Labutti K."/>
            <person name="Andreopoulos B."/>
            <person name="Lipzen A."/>
            <person name="Chen C."/>
            <person name="Yanf M."/>
            <person name="Daum C."/>
            <person name="Ng V."/>
            <person name="Clum A."/>
            <person name="Steindorff A."/>
            <person name="Ohm R."/>
            <person name="Martin F."/>
            <person name="Silar P."/>
            <person name="Natvig D."/>
            <person name="Lalanne C."/>
            <person name="Gautier V."/>
            <person name="Ament-Velasquez S.L."/>
            <person name="Kruys A."/>
            <person name="Hutchinson M.I."/>
            <person name="Powell A.J."/>
            <person name="Barry K."/>
            <person name="Miller A.N."/>
            <person name="Grigoriev I.V."/>
            <person name="Debuchy R."/>
            <person name="Gladieux P."/>
            <person name="Thoren M.H."/>
            <person name="Johannesson H."/>
        </authorList>
    </citation>
    <scope>NUCLEOTIDE SEQUENCE</scope>
    <source>
        <strain evidence="1">CBS 168.71</strain>
    </source>
</reference>
<dbReference type="GeneID" id="87843626"/>
<reference evidence="1" key="1">
    <citation type="journal article" date="2023" name="Mol. Phylogenet. Evol.">
        <title>Genome-scale phylogeny and comparative genomics of the fungal order Sordariales.</title>
        <authorList>
            <person name="Hensen N."/>
            <person name="Bonometti L."/>
            <person name="Westerberg I."/>
            <person name="Brannstrom I.O."/>
            <person name="Guillou S."/>
            <person name="Cros-Aarteil S."/>
            <person name="Calhoun S."/>
            <person name="Haridas S."/>
            <person name="Kuo A."/>
            <person name="Mondo S."/>
            <person name="Pangilinan J."/>
            <person name="Riley R."/>
            <person name="LaButti K."/>
            <person name="Andreopoulos B."/>
            <person name="Lipzen A."/>
            <person name="Chen C."/>
            <person name="Yan M."/>
            <person name="Daum C."/>
            <person name="Ng V."/>
            <person name="Clum A."/>
            <person name="Steindorff A."/>
            <person name="Ohm R.A."/>
            <person name="Martin F."/>
            <person name="Silar P."/>
            <person name="Natvig D.O."/>
            <person name="Lalanne C."/>
            <person name="Gautier V."/>
            <person name="Ament-Velasquez S.L."/>
            <person name="Kruys A."/>
            <person name="Hutchinson M.I."/>
            <person name="Powell A.J."/>
            <person name="Barry K."/>
            <person name="Miller A.N."/>
            <person name="Grigoriev I.V."/>
            <person name="Debuchy R."/>
            <person name="Gladieux P."/>
            <person name="Hiltunen Thoren M."/>
            <person name="Johannesson H."/>
        </authorList>
    </citation>
    <scope>NUCLEOTIDE SEQUENCE</scope>
    <source>
        <strain evidence="1">CBS 168.71</strain>
    </source>
</reference>
<dbReference type="EMBL" id="JAUEPN010000005">
    <property type="protein sequence ID" value="KAK3293845.1"/>
    <property type="molecule type" value="Genomic_DNA"/>
</dbReference>